<dbReference type="eggNOG" id="COG3787">
    <property type="taxonomic scope" value="Bacteria"/>
</dbReference>
<dbReference type="PIRSF" id="PIRSF009554">
    <property type="entry name" value="UCP009554"/>
    <property type="match status" value="1"/>
</dbReference>
<gene>
    <name evidence="2" type="ORF">REG_0002</name>
</gene>
<dbReference type="HOGENOM" id="CLU_105087_3_0_6"/>
<dbReference type="AlphaFoldDB" id="E0WRP6"/>
<dbReference type="HAMAP" id="MF_00764">
    <property type="entry name" value="UPF0306"/>
    <property type="match status" value="1"/>
</dbReference>
<evidence type="ECO:0000256" key="1">
    <source>
        <dbReference type="HAMAP-Rule" id="MF_00764"/>
    </source>
</evidence>
<organism evidence="2 3">
    <name type="scientific">Candidatus Regiella insecticola LSR1</name>
    <dbReference type="NCBI Taxonomy" id="663321"/>
    <lineage>
        <taxon>Bacteria</taxon>
        <taxon>Pseudomonadati</taxon>
        <taxon>Pseudomonadota</taxon>
        <taxon>Gammaproteobacteria</taxon>
        <taxon>Enterobacterales</taxon>
        <taxon>Enterobacteriaceae</taxon>
        <taxon>aphid secondary symbionts</taxon>
        <taxon>Candidatus Regiella</taxon>
    </lineage>
</organism>
<protein>
    <recommendedName>
        <fullName evidence="1">UPF0306 protein REG_0002</fullName>
    </recommendedName>
</protein>
<dbReference type="STRING" id="663321.REG_0002"/>
<evidence type="ECO:0000313" key="2">
    <source>
        <dbReference type="EMBL" id="EFL92270.1"/>
    </source>
</evidence>
<proteinExistence type="inferred from homology"/>
<sequence>MNNAESLAEICHFLREQHVLTLCAKRGDDMWCANCFYFFDQDKMALYLMTEPTTHHAKLMQINPQVVGTIANQPHQIELIKGIQYCGDIAVLTKERDTSIRKRYCHRFPAAKGATTPLWQLCLREIKMTHNALGFAKKLFWRRGSCELVKMKPA</sequence>
<evidence type="ECO:0000313" key="3">
    <source>
        <dbReference type="Proteomes" id="UP000005726"/>
    </source>
</evidence>
<dbReference type="InterPro" id="IPR011194">
    <property type="entry name" value="UPF0306"/>
</dbReference>
<keyword evidence="3" id="KW-1185">Reference proteome</keyword>
<name>E0WRP6_9ENTR</name>
<dbReference type="EMBL" id="GL379589">
    <property type="protein sequence ID" value="EFL92270.1"/>
    <property type="molecule type" value="Genomic_DNA"/>
</dbReference>
<dbReference type="NCBIfam" id="NF002900">
    <property type="entry name" value="PRK03467.1"/>
    <property type="match status" value="1"/>
</dbReference>
<dbReference type="InterPro" id="IPR012349">
    <property type="entry name" value="Split_barrel_FMN-bd"/>
</dbReference>
<dbReference type="Proteomes" id="UP000005726">
    <property type="component" value="Unassembled WGS sequence"/>
</dbReference>
<accession>E0WRP6</accession>
<dbReference type="Gene3D" id="2.30.110.10">
    <property type="entry name" value="Electron Transport, Fmn-binding Protein, Chain A"/>
    <property type="match status" value="1"/>
</dbReference>
<dbReference type="SUPFAM" id="SSF50475">
    <property type="entry name" value="FMN-binding split barrel"/>
    <property type="match status" value="1"/>
</dbReference>
<reference evidence="2" key="1">
    <citation type="journal article" date="2009" name="Environ. Microbiol.">
        <title>Dynamics of genome evolution in facultative symbionts of aphids.</title>
        <authorList>
            <person name="Degnan P.H."/>
            <person name="Leonardo T.E."/>
            <person name="Cass B.N."/>
            <person name="Hurwitz B."/>
            <person name="Stern D."/>
            <person name="Gibbs R.A."/>
            <person name="Richards S."/>
            <person name="Moran N.A."/>
        </authorList>
    </citation>
    <scope>NUCLEOTIDE SEQUENCE [LARGE SCALE GENOMIC DNA]</scope>
    <source>
        <strain evidence="2">LSR1</strain>
    </source>
</reference>
<dbReference type="RefSeq" id="WP_006704006.1">
    <property type="nucleotide sequence ID" value="NZ_CAWLGB010000001.1"/>
</dbReference>
<comment type="similarity">
    <text evidence="1">Belongs to the UPF0306 family.</text>
</comment>